<comment type="caution">
    <text evidence="2">The sequence shown here is derived from an EMBL/GenBank/DDBJ whole genome shotgun (WGS) entry which is preliminary data.</text>
</comment>
<gene>
    <name evidence="2" type="ORF">P8C59_009340</name>
</gene>
<reference evidence="2" key="1">
    <citation type="journal article" date="2023" name="Mol. Plant Microbe Interact.">
        <title>Elucidating the Obligate Nature and Biological Capacity of an Invasive Fungal Corn Pathogen.</title>
        <authorList>
            <person name="MacCready J.S."/>
            <person name="Roggenkamp E.M."/>
            <person name="Gdanetz K."/>
            <person name="Chilvers M.I."/>
        </authorList>
    </citation>
    <scope>NUCLEOTIDE SEQUENCE</scope>
    <source>
        <strain evidence="2">PM02</strain>
    </source>
</reference>
<evidence type="ECO:0000256" key="1">
    <source>
        <dbReference type="SAM" id="MobiDB-lite"/>
    </source>
</evidence>
<keyword evidence="3" id="KW-1185">Reference proteome</keyword>
<proteinExistence type="predicted"/>
<dbReference type="AlphaFoldDB" id="A0AAD9ICX6"/>
<dbReference type="EMBL" id="JAQQPM010000009">
    <property type="protein sequence ID" value="KAK2075193.1"/>
    <property type="molecule type" value="Genomic_DNA"/>
</dbReference>
<dbReference type="Proteomes" id="UP001217918">
    <property type="component" value="Unassembled WGS sequence"/>
</dbReference>
<sequence>MDSTSKTTQQEDRSQQTSGLGQKIVDAADSVASKFAPYQANPGPVVAQNINDIPEEGTKEERMAKAKELNQ</sequence>
<organism evidence="2 3">
    <name type="scientific">Phyllachora maydis</name>
    <dbReference type="NCBI Taxonomy" id="1825666"/>
    <lineage>
        <taxon>Eukaryota</taxon>
        <taxon>Fungi</taxon>
        <taxon>Dikarya</taxon>
        <taxon>Ascomycota</taxon>
        <taxon>Pezizomycotina</taxon>
        <taxon>Sordariomycetes</taxon>
        <taxon>Sordariomycetidae</taxon>
        <taxon>Phyllachorales</taxon>
        <taxon>Phyllachoraceae</taxon>
        <taxon>Phyllachora</taxon>
    </lineage>
</organism>
<name>A0AAD9ICX6_9PEZI</name>
<evidence type="ECO:0000313" key="3">
    <source>
        <dbReference type="Proteomes" id="UP001217918"/>
    </source>
</evidence>
<feature type="region of interest" description="Disordered" evidence="1">
    <location>
        <begin position="1"/>
        <end position="25"/>
    </location>
</feature>
<accession>A0AAD9ICX6</accession>
<evidence type="ECO:0000313" key="2">
    <source>
        <dbReference type="EMBL" id="KAK2075193.1"/>
    </source>
</evidence>
<protein>
    <submittedName>
        <fullName evidence="2">Uncharacterized protein</fullName>
    </submittedName>
</protein>